<evidence type="ECO:0000313" key="13">
    <source>
        <dbReference type="EMBL" id="PKI41256.1"/>
    </source>
</evidence>
<evidence type="ECO:0000313" key="14">
    <source>
        <dbReference type="Proteomes" id="UP000233551"/>
    </source>
</evidence>
<proteinExistence type="inferred from homology"/>
<evidence type="ECO:0008006" key="15">
    <source>
        <dbReference type="Google" id="ProtNLM"/>
    </source>
</evidence>
<dbReference type="STRING" id="22663.A0A2I0ICY3"/>
<keyword evidence="14" id="KW-1185">Reference proteome</keyword>
<organism evidence="13 14">
    <name type="scientific">Punica granatum</name>
    <name type="common">Pomegranate</name>
    <dbReference type="NCBI Taxonomy" id="22663"/>
    <lineage>
        <taxon>Eukaryota</taxon>
        <taxon>Viridiplantae</taxon>
        <taxon>Streptophyta</taxon>
        <taxon>Embryophyta</taxon>
        <taxon>Tracheophyta</taxon>
        <taxon>Spermatophyta</taxon>
        <taxon>Magnoliopsida</taxon>
        <taxon>eudicotyledons</taxon>
        <taxon>Gunneridae</taxon>
        <taxon>Pentapetalae</taxon>
        <taxon>rosids</taxon>
        <taxon>malvids</taxon>
        <taxon>Myrtales</taxon>
        <taxon>Lythraceae</taxon>
        <taxon>Punica</taxon>
    </lineage>
</organism>
<dbReference type="GO" id="GO:0004497">
    <property type="term" value="F:monooxygenase activity"/>
    <property type="evidence" value="ECO:0007669"/>
    <property type="project" value="UniProtKB-KW"/>
</dbReference>
<dbReference type="InterPro" id="IPR050651">
    <property type="entry name" value="Plant_Cytochrome_P450_Monoox"/>
</dbReference>
<evidence type="ECO:0000256" key="9">
    <source>
        <dbReference type="ARBA" id="ARBA00023033"/>
    </source>
</evidence>
<keyword evidence="3 11" id="KW-0349">Heme</keyword>
<dbReference type="PRINTS" id="PR00463">
    <property type="entry name" value="EP450I"/>
</dbReference>
<comment type="similarity">
    <text evidence="2 12">Belongs to the cytochrome P450 family.</text>
</comment>
<evidence type="ECO:0000256" key="6">
    <source>
        <dbReference type="ARBA" id="ARBA00022989"/>
    </source>
</evidence>
<evidence type="ECO:0000256" key="7">
    <source>
        <dbReference type="ARBA" id="ARBA00023002"/>
    </source>
</evidence>
<dbReference type="GO" id="GO:0005506">
    <property type="term" value="F:iron ion binding"/>
    <property type="evidence" value="ECO:0007669"/>
    <property type="project" value="InterPro"/>
</dbReference>
<evidence type="ECO:0000256" key="11">
    <source>
        <dbReference type="PIRSR" id="PIRSR602401-1"/>
    </source>
</evidence>
<dbReference type="Gene3D" id="1.10.630.10">
    <property type="entry name" value="Cytochrome P450"/>
    <property type="match status" value="2"/>
</dbReference>
<comment type="subcellular location">
    <subcellularLocation>
        <location evidence="1">Membrane</location>
        <topology evidence="1">Single-pass membrane protein</topology>
    </subcellularLocation>
</comment>
<dbReference type="AlphaFoldDB" id="A0A2I0ICY3"/>
<evidence type="ECO:0000256" key="5">
    <source>
        <dbReference type="ARBA" id="ARBA00022723"/>
    </source>
</evidence>
<dbReference type="GO" id="GO:0016020">
    <property type="term" value="C:membrane"/>
    <property type="evidence" value="ECO:0007669"/>
    <property type="project" value="UniProtKB-SubCell"/>
</dbReference>
<sequence length="444" mass="49385">MRAGMDAGDGSGHRLSCAVSDLDFTRVETAGIEGKIALDAGDGSGHRLSCAVSDLDFTRVETAGIEGKIALDAGDGSGHRLSCAVSDLDFTRVETAGIEGKIAFSGEGFQNQSILKSRKSEIWGLRAGGDRGQPVAKECFTKHDIVLANRVNTTDGKYFGYNYTTVGSSAYGEHWRNLRRVSAIEIFSTHRLDAQRGIRRDEISRLLQKLLTTGSSLPEFTQVEMKSKLTELTFNIMMRMLAGKRYFGDNVVDDEEAKEFKYIINELFKFKIGANLSEFLPVLRWMDYKRINKGMIRLFKKTDAFLQALIDEHRRKKIDGSEIKNTTIDHLLSLQESEPGYYTDQIIKGFIMVGNREAHKLILPFGLGRRACPGVPLAQLVMGLTLGSLIQCFDWKRVGVEPVDLTEGRGRTTMPREVPLEVMCKAQPAMHKLISEESKTTGVE</sequence>
<dbReference type="GO" id="GO:0020037">
    <property type="term" value="F:heme binding"/>
    <property type="evidence" value="ECO:0007669"/>
    <property type="project" value="InterPro"/>
</dbReference>
<dbReference type="GO" id="GO:0016705">
    <property type="term" value="F:oxidoreductase activity, acting on paired donors, with incorporation or reduction of molecular oxygen"/>
    <property type="evidence" value="ECO:0007669"/>
    <property type="project" value="InterPro"/>
</dbReference>
<feature type="binding site" description="axial binding residue" evidence="11">
    <location>
        <position position="372"/>
    </location>
    <ligand>
        <name>heme</name>
        <dbReference type="ChEBI" id="CHEBI:30413"/>
    </ligand>
    <ligandPart>
        <name>Fe</name>
        <dbReference type="ChEBI" id="CHEBI:18248"/>
    </ligandPart>
</feature>
<keyword evidence="10" id="KW-0472">Membrane</keyword>
<keyword evidence="6" id="KW-1133">Transmembrane helix</keyword>
<gene>
    <name evidence="13" type="ORF">CRG98_038368</name>
</gene>
<dbReference type="PANTHER" id="PTHR47947:SF62">
    <property type="entry name" value="CYTOCHROME P450, FAMILY 81, SUBFAMILY D, POLYPEPTIDE 5"/>
    <property type="match status" value="1"/>
</dbReference>
<keyword evidence="8 11" id="KW-0408">Iron</keyword>
<dbReference type="PROSITE" id="PS00086">
    <property type="entry name" value="CYTOCHROME_P450"/>
    <property type="match status" value="1"/>
</dbReference>
<dbReference type="EMBL" id="PGOL01003425">
    <property type="protein sequence ID" value="PKI41256.1"/>
    <property type="molecule type" value="Genomic_DNA"/>
</dbReference>
<reference evidence="13 14" key="1">
    <citation type="submission" date="2017-11" db="EMBL/GenBank/DDBJ databases">
        <title>De-novo sequencing of pomegranate (Punica granatum L.) genome.</title>
        <authorList>
            <person name="Akparov Z."/>
            <person name="Amiraslanov A."/>
            <person name="Hajiyeva S."/>
            <person name="Abbasov M."/>
            <person name="Kaur K."/>
            <person name="Hamwieh A."/>
            <person name="Solovyev V."/>
            <person name="Salamov A."/>
            <person name="Braich B."/>
            <person name="Kosarev P."/>
            <person name="Mahmoud A."/>
            <person name="Hajiyev E."/>
            <person name="Babayeva S."/>
            <person name="Izzatullayeva V."/>
            <person name="Mammadov A."/>
            <person name="Mammadov A."/>
            <person name="Sharifova S."/>
            <person name="Ojaghi J."/>
            <person name="Eynullazada K."/>
            <person name="Bayramov B."/>
            <person name="Abdulazimova A."/>
            <person name="Shahmuradov I."/>
        </authorList>
    </citation>
    <scope>NUCLEOTIDE SEQUENCE [LARGE SCALE GENOMIC DNA]</scope>
    <source>
        <strain evidence="14">cv. AG2017</strain>
        <tissue evidence="13">Leaf</tissue>
    </source>
</reference>
<evidence type="ECO:0000256" key="8">
    <source>
        <dbReference type="ARBA" id="ARBA00023004"/>
    </source>
</evidence>
<accession>A0A2I0ICY3</accession>
<evidence type="ECO:0000256" key="2">
    <source>
        <dbReference type="ARBA" id="ARBA00010617"/>
    </source>
</evidence>
<evidence type="ECO:0000256" key="3">
    <source>
        <dbReference type="ARBA" id="ARBA00022617"/>
    </source>
</evidence>
<keyword evidence="4" id="KW-0812">Transmembrane</keyword>
<dbReference type="PANTHER" id="PTHR47947">
    <property type="entry name" value="CYTOCHROME P450 82C3-RELATED"/>
    <property type="match status" value="1"/>
</dbReference>
<keyword evidence="7 12" id="KW-0560">Oxidoreductase</keyword>
<name>A0A2I0ICY3_PUNGR</name>
<comment type="caution">
    <text evidence="13">The sequence shown here is derived from an EMBL/GenBank/DDBJ whole genome shotgun (WGS) entry which is preliminary data.</text>
</comment>
<dbReference type="InterPro" id="IPR002401">
    <property type="entry name" value="Cyt_P450_E_grp-I"/>
</dbReference>
<keyword evidence="9 12" id="KW-0503">Monooxygenase</keyword>
<evidence type="ECO:0000256" key="4">
    <source>
        <dbReference type="ARBA" id="ARBA00022692"/>
    </source>
</evidence>
<protein>
    <recommendedName>
        <fullName evidence="15">Cytochrome P450 81E8-like</fullName>
    </recommendedName>
</protein>
<dbReference type="InterPro" id="IPR017972">
    <property type="entry name" value="Cyt_P450_CS"/>
</dbReference>
<evidence type="ECO:0000256" key="12">
    <source>
        <dbReference type="RuleBase" id="RU000461"/>
    </source>
</evidence>
<comment type="cofactor">
    <cofactor evidence="11">
        <name>heme</name>
        <dbReference type="ChEBI" id="CHEBI:30413"/>
    </cofactor>
</comment>
<evidence type="ECO:0000256" key="10">
    <source>
        <dbReference type="ARBA" id="ARBA00023136"/>
    </source>
</evidence>
<dbReference type="SUPFAM" id="SSF48264">
    <property type="entry name" value="Cytochrome P450"/>
    <property type="match status" value="1"/>
</dbReference>
<dbReference type="Pfam" id="PF00067">
    <property type="entry name" value="p450"/>
    <property type="match status" value="2"/>
</dbReference>
<evidence type="ECO:0000256" key="1">
    <source>
        <dbReference type="ARBA" id="ARBA00004167"/>
    </source>
</evidence>
<keyword evidence="5 11" id="KW-0479">Metal-binding</keyword>
<dbReference type="Proteomes" id="UP000233551">
    <property type="component" value="Unassembled WGS sequence"/>
</dbReference>
<dbReference type="InterPro" id="IPR036396">
    <property type="entry name" value="Cyt_P450_sf"/>
</dbReference>
<dbReference type="InterPro" id="IPR001128">
    <property type="entry name" value="Cyt_P450"/>
</dbReference>